<keyword evidence="2" id="KW-0326">Glycosidase</keyword>
<dbReference type="InterPro" id="IPR013783">
    <property type="entry name" value="Ig-like_fold"/>
</dbReference>
<keyword evidence="1" id="KW-0378">Hydrolase</keyword>
<dbReference type="InterPro" id="IPR005181">
    <property type="entry name" value="SASA"/>
</dbReference>
<accession>A0A9D5M1Z5</accession>
<dbReference type="SUPFAM" id="SSF49785">
    <property type="entry name" value="Galactose-binding domain-like"/>
    <property type="match status" value="1"/>
</dbReference>
<dbReference type="PROSITE" id="PS50022">
    <property type="entry name" value="FA58C_3"/>
    <property type="match status" value="1"/>
</dbReference>
<name>A0A9D5M1Z5_9FIRM</name>
<keyword evidence="3" id="KW-0732">Signal</keyword>
<feature type="domain" description="F5/8 type C" evidence="4">
    <location>
        <begin position="709"/>
        <end position="855"/>
    </location>
</feature>
<dbReference type="Gene3D" id="2.60.40.10">
    <property type="entry name" value="Immunoglobulins"/>
    <property type="match status" value="1"/>
</dbReference>
<feature type="chain" id="PRO_5039424440" description="F5/8 type C domain-containing protein" evidence="3">
    <location>
        <begin position="34"/>
        <end position="1352"/>
    </location>
</feature>
<dbReference type="InterPro" id="IPR036514">
    <property type="entry name" value="SGNH_hydro_sf"/>
</dbReference>
<dbReference type="SUPFAM" id="SSF52266">
    <property type="entry name" value="SGNH hydrolase"/>
    <property type="match status" value="1"/>
</dbReference>
<dbReference type="RefSeq" id="WP_226391689.1">
    <property type="nucleotide sequence ID" value="NZ_JADCKB010000002.1"/>
</dbReference>
<dbReference type="PANTHER" id="PTHR31988">
    <property type="entry name" value="ESTERASE, PUTATIVE (DUF303)-RELATED"/>
    <property type="match status" value="1"/>
</dbReference>
<evidence type="ECO:0000256" key="2">
    <source>
        <dbReference type="ARBA" id="ARBA00023295"/>
    </source>
</evidence>
<keyword evidence="6" id="KW-1185">Reference proteome</keyword>
<dbReference type="Gene3D" id="3.40.50.1110">
    <property type="entry name" value="SGNH hydrolase"/>
    <property type="match status" value="1"/>
</dbReference>
<sequence length="1352" mass="147393">MLIKQKHYFKKVMGILLAAAVLLSTAVLPTAAAAESMVIEDFETITDISQNAIFIYRPTNQTTDPAQAYANIVDGALHFGKTVGGVHELRVDLASAIGSMKDYTVSFDYTGTFSGSSMNIKLGGCFAFENAAGAGVGHPNPPAEEEYRHVFQWWNGDPAVKSWDKTNMTTYDLSKPVRIDLAVRNQEMVDVYINGELIREGLLYRESPFTQLHLQMNNGLRGEAVLDNLTITEGSQPPVSEDVLYTQDFSNILDISEDPVLYLKPGSSDAAATIENEVLKFGKTEKGDGKEAWVGAEFADLLTGIDDYLVSFDLQNNLEEGGSFNLRLGGCIVIRPQTDNTIIVGWHDGTAWHEEDRTKYDAEGGANIKLVIHGRSFMDVYVNNILAVADVPQRQTASYTKLDFEMSKNTVGDIYLDNLLLTTDTTVEEEEPPAEEEIENAVTASDMPVVGAPEVAKENFDLYLAIGQSNMAGRAELEAQDRIFIPNAYLFNADGAWERAQAQYYEGKWEGMNRYSTVQKNDLQGLSPAFYFAKTLAETVGEEHKIGIISNARGNTKLAQWQKGYTADAGITAEDQADYDLYENAVERAKAAVAAGGTLKGIIWHQGCADLGTDTTTYINNFKQMIENLRTDLGAADLPVIIGEIPGYGRDTTTINNRMSFNQRIIAKLPQEVSNCWAVSSAGSRDKGDLTHFDAKSQRRLGKLYGQVALEQIYGIAPELDNAVPLQNVTAGGTNGAAAADTVANIQDWSNASTYWTGAVGDSWEADFGGSLTLTELRSYFRDPYNTVVQYKVYLNQNGVWNQVIDNSGITAYETVDINGAVVDVFETPVLADAVRFEVTGVLDYNGQAMDSMGSHEFVVYTSDLIQGTRVAFLGYSGEAEIPVSEADTIELTAASPSGIQDIKVYANGVLIQTLTESPYLLNISELGIGRTELRAVATAKDGITAEATLSLTIAGLLDHSLVEDSTFETETGTTLKSGILLYPQRGYVKVEQIDEEHGNSLLVGIETVNEEYSSGNLPYINIPLGGIADEFSVFCDLYVDAKDTSGDKRFSLYQASGNEMVLLRFRDQMTLSNSNTNPVDYETGRWYSFRIDIDMANHTAVVFRDEEQIGTIALGASMTAANYIRLYGPRNDTVPSYTAIDNLRIVKYFRIPSILSVDEDNIVSASAESFTVQLDDVVYGSSVNAESVWLQDNMGVKTSVKDAKWSETDKSITVTPARKLASGSSYQFVLGGDVELSAGVPIRYPVRAAFRTEAEGVEIQEALISEEAGTKKAEVTLYNATDSAAEGFVVMTLWNGNEFCGMAVQACNPAAGATQEIVLTHAAPAGATVELVVYDSLDLPQMLCGSVYRGQ</sequence>
<dbReference type="InterPro" id="IPR000421">
    <property type="entry name" value="FA58C"/>
</dbReference>
<evidence type="ECO:0000256" key="3">
    <source>
        <dbReference type="SAM" id="SignalP"/>
    </source>
</evidence>
<dbReference type="Proteomes" id="UP000806542">
    <property type="component" value="Unassembled WGS sequence"/>
</dbReference>
<protein>
    <recommendedName>
        <fullName evidence="4">F5/8 type C domain-containing protein</fullName>
    </recommendedName>
</protein>
<dbReference type="Pfam" id="PF03629">
    <property type="entry name" value="SASA"/>
    <property type="match status" value="1"/>
</dbReference>
<dbReference type="EMBL" id="JADCKB010000002">
    <property type="protein sequence ID" value="MBE5039125.1"/>
    <property type="molecule type" value="Genomic_DNA"/>
</dbReference>
<dbReference type="InterPro" id="IPR008979">
    <property type="entry name" value="Galactose-bd-like_sf"/>
</dbReference>
<proteinExistence type="predicted"/>
<dbReference type="InterPro" id="IPR052940">
    <property type="entry name" value="Carb_Esterase_6"/>
</dbReference>
<reference evidence="5" key="1">
    <citation type="submission" date="2020-10" db="EMBL/GenBank/DDBJ databases">
        <title>ChiBAC.</title>
        <authorList>
            <person name="Zenner C."/>
            <person name="Hitch T.C.A."/>
            <person name="Clavel T."/>
        </authorList>
    </citation>
    <scope>NUCLEOTIDE SEQUENCE</scope>
    <source>
        <strain evidence="5">DSM 107454</strain>
    </source>
</reference>
<gene>
    <name evidence="5" type="ORF">INF28_01400</name>
</gene>
<dbReference type="Gene3D" id="2.60.120.260">
    <property type="entry name" value="Galactose-binding domain-like"/>
    <property type="match status" value="1"/>
</dbReference>
<feature type="signal peptide" evidence="3">
    <location>
        <begin position="1"/>
        <end position="33"/>
    </location>
</feature>
<dbReference type="PANTHER" id="PTHR31988:SF19">
    <property type="entry name" value="9-O-ACETYL-N-ACETYLNEURAMINIC ACID DEACETYLASE-RELATED"/>
    <property type="match status" value="1"/>
</dbReference>
<evidence type="ECO:0000313" key="6">
    <source>
        <dbReference type="Proteomes" id="UP000806542"/>
    </source>
</evidence>
<evidence type="ECO:0000256" key="1">
    <source>
        <dbReference type="ARBA" id="ARBA00022801"/>
    </source>
</evidence>
<evidence type="ECO:0000313" key="5">
    <source>
        <dbReference type="EMBL" id="MBE5039125.1"/>
    </source>
</evidence>
<dbReference type="GO" id="GO:0016798">
    <property type="term" value="F:hydrolase activity, acting on glycosyl bonds"/>
    <property type="evidence" value="ECO:0007669"/>
    <property type="project" value="UniProtKB-KW"/>
</dbReference>
<evidence type="ECO:0000259" key="4">
    <source>
        <dbReference type="PROSITE" id="PS50022"/>
    </source>
</evidence>
<organism evidence="5 6">
    <name type="scientific">Ructibacterium gallinarum</name>
    <dbReference type="NCBI Taxonomy" id="2779355"/>
    <lineage>
        <taxon>Bacteria</taxon>
        <taxon>Bacillati</taxon>
        <taxon>Bacillota</taxon>
        <taxon>Clostridia</taxon>
        <taxon>Eubacteriales</taxon>
        <taxon>Oscillospiraceae</taxon>
        <taxon>Ructibacterium</taxon>
    </lineage>
</organism>
<comment type="caution">
    <text evidence="5">The sequence shown here is derived from an EMBL/GenBank/DDBJ whole genome shotgun (WGS) entry which is preliminary data.</text>
</comment>